<accession>A0A7H0YGY3</accession>
<proteinExistence type="predicted"/>
<evidence type="ECO:0000313" key="2">
    <source>
        <dbReference type="Proteomes" id="UP000516384"/>
    </source>
</evidence>
<protein>
    <submittedName>
        <fullName evidence="1">Uncharacterized protein</fullName>
    </submittedName>
</protein>
<dbReference type="EMBL" id="CP061172">
    <property type="protein sequence ID" value="QNR70341.1"/>
    <property type="molecule type" value="Genomic_DNA"/>
</dbReference>
<name>A0A7H0YGY3_9BACL</name>
<gene>
    <name evidence="1" type="ORF">IAQ67_23835</name>
</gene>
<evidence type="ECO:0000313" key="1">
    <source>
        <dbReference type="EMBL" id="QNR70341.1"/>
    </source>
</evidence>
<dbReference type="AlphaFoldDB" id="A0A7H0YGY3"/>
<dbReference type="Proteomes" id="UP000516384">
    <property type="component" value="Chromosome"/>
</dbReference>
<organism evidence="1 2">
    <name type="scientific">Paenibacillus peoriae</name>
    <dbReference type="NCBI Taxonomy" id="59893"/>
    <lineage>
        <taxon>Bacteria</taxon>
        <taxon>Bacillati</taxon>
        <taxon>Bacillota</taxon>
        <taxon>Bacilli</taxon>
        <taxon>Bacillales</taxon>
        <taxon>Paenibacillaceae</taxon>
        <taxon>Paenibacillus</taxon>
    </lineage>
</organism>
<sequence length="47" mass="4966">MLTRTIQGEFIASVFLTDGKPIGSTETVVDINGDGMFSLPSGKSFEA</sequence>
<reference evidence="1 2" key="1">
    <citation type="submission" date="2020-09" db="EMBL/GenBank/DDBJ databases">
        <title>Characterization of Paenibacillus peoriae strain ZF390 with broad-spectrum antimicrobial activity as a potential biocontrol agent.</title>
        <authorList>
            <person name="Li L."/>
            <person name="Zhao Y."/>
            <person name="Li B."/>
            <person name="Xie X."/>
        </authorList>
    </citation>
    <scope>NUCLEOTIDE SEQUENCE [LARGE SCALE GENOMIC DNA]</scope>
    <source>
        <strain evidence="1 2">ZF390</strain>
    </source>
</reference>